<dbReference type="Proteomes" id="UP000035368">
    <property type="component" value="Chromosome"/>
</dbReference>
<dbReference type="STRING" id="1050174.CEPID_06070"/>
<dbReference type="AlphaFoldDB" id="A0A0G3GR62"/>
<sequence>MTRRLESAYTLQQWKQLEKDVFGTVTIEGVKYEPGAALTTLKSSTRECTLSPIASLCIAIMNVCAAVPPGTTFNAGLGPGSLNQILVLVGGPGAHKDRHASQVANALKITHDDIPVEIRRHSPGSGEGLVAAITPNKDQQTAPPTVFGASEVGTLAALMGRTGSTLRGTLLSMYSGNALGFTNKSESTYIPENSYTVGVWVGMQPDRSDELFSGKDDGLAHRLLTVEPLDPQLEDVEDGKEFSTKALDLSPVSLSRTLAETGVTFPDQVVKETVSAARDTLKYGPAKDNNGHRNQTRLKLAAGIALLSSKAEVSLGDWHRAGALMDYSDAVRERCIAHLQAQEIAAGVEKRQKEDSINAKLERDRLKKAETLIMDSLAHEEPVKRSALRDKARRFRSEFDEILTGLISDKIVTSDKQDWLRQGPRFPTKLKQAS</sequence>
<protein>
    <submittedName>
        <fullName evidence="1">Uncharacterized protein</fullName>
    </submittedName>
</protein>
<dbReference type="OrthoDB" id="3218228at2"/>
<keyword evidence="2" id="KW-1185">Reference proteome</keyword>
<dbReference type="PATRIC" id="fig|1050174.4.peg.1228"/>
<dbReference type="EMBL" id="CP011541">
    <property type="protein sequence ID" value="AKK03075.1"/>
    <property type="molecule type" value="Genomic_DNA"/>
</dbReference>
<proteinExistence type="predicted"/>
<evidence type="ECO:0000313" key="1">
    <source>
        <dbReference type="EMBL" id="AKK03075.1"/>
    </source>
</evidence>
<accession>A0A0G3GR62</accession>
<organism evidence="1 2">
    <name type="scientific">Corynebacterium epidermidicanis</name>
    <dbReference type="NCBI Taxonomy" id="1050174"/>
    <lineage>
        <taxon>Bacteria</taxon>
        <taxon>Bacillati</taxon>
        <taxon>Actinomycetota</taxon>
        <taxon>Actinomycetes</taxon>
        <taxon>Mycobacteriales</taxon>
        <taxon>Corynebacteriaceae</taxon>
        <taxon>Corynebacterium</taxon>
    </lineage>
</organism>
<dbReference type="KEGG" id="cei:CEPID_06070"/>
<reference evidence="1 2" key="1">
    <citation type="submission" date="2015-05" db="EMBL/GenBank/DDBJ databases">
        <title>Complete genome sequence of Corynebacterium epidermidicanis DSM 45586, isolated from the skin of a dog suffering from pruritus.</title>
        <authorList>
            <person name="Ruckert C."/>
            <person name="Albersmeier A."/>
            <person name="Winkler A."/>
            <person name="Tauch A."/>
        </authorList>
    </citation>
    <scope>NUCLEOTIDE SEQUENCE [LARGE SCALE GENOMIC DNA]</scope>
    <source>
        <strain evidence="1 2">DSM 45586</strain>
    </source>
</reference>
<evidence type="ECO:0000313" key="2">
    <source>
        <dbReference type="Proteomes" id="UP000035368"/>
    </source>
</evidence>
<gene>
    <name evidence="1" type="ORF">CEPID_06070</name>
</gene>
<dbReference type="RefSeq" id="WP_047240159.1">
    <property type="nucleotide sequence ID" value="NZ_CP011541.1"/>
</dbReference>
<name>A0A0G3GR62_9CORY</name>